<sequence>MHPEQLFSTVREPVVRRSKMPFLFNHTFTFLSDYLIPSACIEILPGDTFHLNCKDFIRLSSPLHVPIMYNSYITHHFFFVPYRLVWEHWNNMHGERRKPTDTIDYITPVITAPEGGFEFNSIFDYLQYTPGISGIEVGSLDLRAYQLVWNDWYRDENLQDSIDIELGDSDDYSNYTLLKRCKAHDYFTSGLPSPQKGPAVTIPVQGNAPVIGNGKTIGLTSGVNDLASLWQNTISVTGSNNAAGLSSSAYNQSLPYTVTESGGISAPYALGLTTNPEASGMVADMSSVSAVVINELRLAYQTQRLLERDNRGGTRYTEMLEAHFGVKNRDLQMQRPEYLGGWKHRLTVNTVVQNSETATTPQGNLAAFMVSSDTFKGFTKTFLEYGCLLCLTSVTADLSYQQGLPYKAFRRTRYDYYYPEFAHLGERAIYNGEIYAQGTAVDREVFAYQERWAEYRYFPNQISGEFRSTYPQSLDYWHLAQEFDELPVLNSEFIESNTPFARVNSVSGDPQFLADVTFFGYMVREMPVRSIPGWVDHF</sequence>
<dbReference type="InterPro" id="IPR037002">
    <property type="entry name" value="Microviridae_protein_F_sf"/>
</dbReference>
<comment type="subcellular location">
    <subcellularLocation>
        <location evidence="1">Virion</location>
    </subcellularLocation>
</comment>
<proteinExistence type="inferred from homology"/>
<comment type="similarity">
    <text evidence="2">Belongs to the microviridae F protein family.</text>
</comment>
<keyword evidence="3" id="KW-1140">T=1 icosahedral capsid protein</keyword>
<dbReference type="GO" id="GO:0005198">
    <property type="term" value="F:structural molecule activity"/>
    <property type="evidence" value="ECO:0007669"/>
    <property type="project" value="InterPro"/>
</dbReference>
<evidence type="ECO:0000256" key="5">
    <source>
        <dbReference type="ARBA" id="ARBA00022844"/>
    </source>
</evidence>
<dbReference type="SUPFAM" id="SSF88645">
    <property type="entry name" value="ssDNA viruses"/>
    <property type="match status" value="1"/>
</dbReference>
<accession>A0A976R8B2</accession>
<keyword evidence="4" id="KW-0167">Capsid protein</keyword>
<protein>
    <submittedName>
        <fullName evidence="6">Major capsid protein</fullName>
    </submittedName>
</protein>
<evidence type="ECO:0000256" key="4">
    <source>
        <dbReference type="ARBA" id="ARBA00022561"/>
    </source>
</evidence>
<dbReference type="Pfam" id="PF02305">
    <property type="entry name" value="Phage_F"/>
    <property type="match status" value="1"/>
</dbReference>
<evidence type="ECO:0000256" key="2">
    <source>
        <dbReference type="ARBA" id="ARBA00009963"/>
    </source>
</evidence>
<dbReference type="InterPro" id="IPR003514">
    <property type="entry name" value="Microviridae_protein_F"/>
</dbReference>
<reference evidence="6" key="1">
    <citation type="submission" date="2022-02" db="EMBL/GenBank/DDBJ databases">
        <title>Towards deciphering the DNA virus diversity associated with rodent species in the families Cricetidae and Heteromyidae.</title>
        <authorList>
            <person name="Lund M."/>
            <person name="Larsen B.B."/>
            <person name="Gryseels S."/>
            <person name="Kraberger S."/>
            <person name="Rowsey D.M."/>
            <person name="Steger L."/>
            <person name="Yule K.M."/>
            <person name="Upham N.S."/>
            <person name="Worobey M."/>
            <person name="Van Doorslaer K."/>
            <person name="Varsani A."/>
        </authorList>
    </citation>
    <scope>NUCLEOTIDE SEQUENCE</scope>
    <source>
        <strain evidence="6">NeonRodF7_15</strain>
    </source>
</reference>
<evidence type="ECO:0000256" key="3">
    <source>
        <dbReference type="ARBA" id="ARBA00022431"/>
    </source>
</evidence>
<keyword evidence="5" id="KW-0946">Virion</keyword>
<evidence type="ECO:0000313" key="6">
    <source>
        <dbReference type="EMBL" id="UPW41760.1"/>
    </source>
</evidence>
<dbReference type="InterPro" id="IPR016184">
    <property type="entry name" value="Capsid/spike_ssDNA_virus"/>
</dbReference>
<organism evidence="6">
    <name type="scientific">Peromfec virus RodF7_15</name>
    <dbReference type="NCBI Taxonomy" id="2929350"/>
    <lineage>
        <taxon>Viruses</taxon>
        <taxon>Monodnaviria</taxon>
        <taxon>Sangervirae</taxon>
        <taxon>Phixviricota</taxon>
        <taxon>Malgrandaviricetes</taxon>
        <taxon>Petitvirales</taxon>
        <taxon>Microviridae</taxon>
    </lineage>
</organism>
<dbReference type="GO" id="GO:0039615">
    <property type="term" value="C:T=1 icosahedral viral capsid"/>
    <property type="evidence" value="ECO:0007669"/>
    <property type="project" value="UniProtKB-KW"/>
</dbReference>
<evidence type="ECO:0000256" key="1">
    <source>
        <dbReference type="ARBA" id="ARBA00004328"/>
    </source>
</evidence>
<dbReference type="EMBL" id="OM869661">
    <property type="protein sequence ID" value="UPW41760.1"/>
    <property type="molecule type" value="Genomic_DNA"/>
</dbReference>
<name>A0A976R8B2_9VIRU</name>
<dbReference type="Gene3D" id="2.60.169.10">
    <property type="entry name" value="Microviridae F protein"/>
    <property type="match status" value="2"/>
</dbReference>